<organism evidence="2 3">
    <name type="scientific">Jeongeupia chitinilytica</name>
    <dbReference type="NCBI Taxonomy" id="1041641"/>
    <lineage>
        <taxon>Bacteria</taxon>
        <taxon>Pseudomonadati</taxon>
        <taxon>Pseudomonadota</taxon>
        <taxon>Betaproteobacteria</taxon>
        <taxon>Neisseriales</taxon>
        <taxon>Chitinibacteraceae</taxon>
        <taxon>Jeongeupia</taxon>
    </lineage>
</organism>
<evidence type="ECO:0000256" key="1">
    <source>
        <dbReference type="ARBA" id="ARBA00005254"/>
    </source>
</evidence>
<reference evidence="3" key="1">
    <citation type="journal article" date="2019" name="Int. J. Syst. Evol. Microbiol.">
        <title>The Global Catalogue of Microorganisms (GCM) 10K type strain sequencing project: providing services to taxonomists for standard genome sequencing and annotation.</title>
        <authorList>
            <consortium name="The Broad Institute Genomics Platform"/>
            <consortium name="The Broad Institute Genome Sequencing Center for Infectious Disease"/>
            <person name="Wu L."/>
            <person name="Ma J."/>
        </authorList>
    </citation>
    <scope>NUCLEOTIDE SEQUENCE [LARGE SCALE GENOMIC DNA]</scope>
    <source>
        <strain evidence="3">KCTC 23701</strain>
    </source>
</reference>
<dbReference type="InterPro" id="IPR014748">
    <property type="entry name" value="Enoyl-CoA_hydra_C"/>
</dbReference>
<accession>A0ABQ3GXN1</accession>
<dbReference type="InterPro" id="IPR029045">
    <property type="entry name" value="ClpP/crotonase-like_dom_sf"/>
</dbReference>
<dbReference type="Pfam" id="PF00378">
    <property type="entry name" value="ECH_1"/>
    <property type="match status" value="1"/>
</dbReference>
<sequence>MPATVNPEPIMSDTLSYEFSDNGVATVTLHADGTQTVNEILIAELTACLTALSQNARLRAVVLKAQGSDFCTGQDERWQARMLEHDQDHHFDEALELARLLQLVDRMPVPTIARVHGQTVGVGVGLIACCDLIVAHRDSRFAVPDVRAGLVPAMIAPYLVTQIGVSAARRYLLTGEHFSAQTAQQIGLVHELGNDAAEIEQWCDIWLAAVLQNGPHALLTAKRLIASVAHRPIDDAMNSDLAHRLAHLHRHPEAEEGIRAQLESRLPRWRST</sequence>
<name>A0ABQ3GXN1_9NEIS</name>
<protein>
    <submittedName>
        <fullName evidence="2">Methylglutaconyl-CoA hydratase</fullName>
    </submittedName>
</protein>
<keyword evidence="3" id="KW-1185">Reference proteome</keyword>
<dbReference type="Proteomes" id="UP000604737">
    <property type="component" value="Unassembled WGS sequence"/>
</dbReference>
<dbReference type="PANTHER" id="PTHR42964:SF1">
    <property type="entry name" value="POLYKETIDE BIOSYNTHESIS ENOYL-COA HYDRATASE PKSH-RELATED"/>
    <property type="match status" value="1"/>
</dbReference>
<comment type="caution">
    <text evidence="2">The sequence shown here is derived from an EMBL/GenBank/DDBJ whole genome shotgun (WGS) entry which is preliminary data.</text>
</comment>
<evidence type="ECO:0000313" key="2">
    <source>
        <dbReference type="EMBL" id="GHD57365.1"/>
    </source>
</evidence>
<dbReference type="InterPro" id="IPR051683">
    <property type="entry name" value="Enoyl-CoA_Hydratase/Isomerase"/>
</dbReference>
<dbReference type="InterPro" id="IPR001753">
    <property type="entry name" value="Enoyl-CoA_hydra/iso"/>
</dbReference>
<gene>
    <name evidence="2" type="ORF">GCM10007350_05940</name>
</gene>
<dbReference type="PANTHER" id="PTHR42964">
    <property type="entry name" value="ENOYL-COA HYDRATASE"/>
    <property type="match status" value="1"/>
</dbReference>
<dbReference type="EMBL" id="BMYO01000001">
    <property type="protein sequence ID" value="GHD57365.1"/>
    <property type="molecule type" value="Genomic_DNA"/>
</dbReference>
<dbReference type="Gene3D" id="1.10.12.10">
    <property type="entry name" value="Lyase 2-enoyl-coa Hydratase, Chain A, domain 2"/>
    <property type="match status" value="1"/>
</dbReference>
<dbReference type="CDD" id="cd06558">
    <property type="entry name" value="crotonase-like"/>
    <property type="match status" value="1"/>
</dbReference>
<dbReference type="Gene3D" id="3.90.226.10">
    <property type="entry name" value="2-enoyl-CoA Hydratase, Chain A, domain 1"/>
    <property type="match status" value="1"/>
</dbReference>
<proteinExistence type="inferred from homology"/>
<comment type="similarity">
    <text evidence="1">Belongs to the enoyl-CoA hydratase/isomerase family.</text>
</comment>
<evidence type="ECO:0000313" key="3">
    <source>
        <dbReference type="Proteomes" id="UP000604737"/>
    </source>
</evidence>
<dbReference type="SUPFAM" id="SSF52096">
    <property type="entry name" value="ClpP/crotonase"/>
    <property type="match status" value="1"/>
</dbReference>